<reference evidence="2" key="1">
    <citation type="submission" date="2013-07" db="EMBL/GenBank/DDBJ databases">
        <title>The genome of Eucalyptus grandis.</title>
        <authorList>
            <person name="Schmutz J."/>
            <person name="Hayes R."/>
            <person name="Myburg A."/>
            <person name="Tuskan G."/>
            <person name="Grattapaglia D."/>
            <person name="Rokhsar D.S."/>
        </authorList>
    </citation>
    <scope>NUCLEOTIDE SEQUENCE</scope>
    <source>
        <tissue evidence="2">Leaf extractions</tissue>
    </source>
</reference>
<protein>
    <submittedName>
        <fullName evidence="2">Uncharacterized protein</fullName>
    </submittedName>
</protein>
<proteinExistence type="predicted"/>
<dbReference type="Gramene" id="KCW85362">
    <property type="protein sequence ID" value="KCW85362"/>
    <property type="gene ID" value="EUGRSUZ_B02193"/>
</dbReference>
<dbReference type="AlphaFoldDB" id="A0A059D454"/>
<sequence length="85" mass="9506">MQEKRNGLMGSTPVTTGMNSDPAHFSPLSFSPGKLASRLQRRIFCLSLQHLSLWRTYSLGSHGKSKRITWSTPVESIPRNNLSYG</sequence>
<evidence type="ECO:0000256" key="1">
    <source>
        <dbReference type="SAM" id="MobiDB-lite"/>
    </source>
</evidence>
<gene>
    <name evidence="2" type="ORF">EUGRSUZ_B02193</name>
</gene>
<dbReference type="InParanoid" id="A0A059D454"/>
<evidence type="ECO:0000313" key="2">
    <source>
        <dbReference type="EMBL" id="KCW85362.1"/>
    </source>
</evidence>
<accession>A0A059D454</accession>
<dbReference type="EMBL" id="KK198754">
    <property type="protein sequence ID" value="KCW85362.1"/>
    <property type="molecule type" value="Genomic_DNA"/>
</dbReference>
<organism evidence="2">
    <name type="scientific">Eucalyptus grandis</name>
    <name type="common">Flooded gum</name>
    <dbReference type="NCBI Taxonomy" id="71139"/>
    <lineage>
        <taxon>Eukaryota</taxon>
        <taxon>Viridiplantae</taxon>
        <taxon>Streptophyta</taxon>
        <taxon>Embryophyta</taxon>
        <taxon>Tracheophyta</taxon>
        <taxon>Spermatophyta</taxon>
        <taxon>Magnoliopsida</taxon>
        <taxon>eudicotyledons</taxon>
        <taxon>Gunneridae</taxon>
        <taxon>Pentapetalae</taxon>
        <taxon>rosids</taxon>
        <taxon>malvids</taxon>
        <taxon>Myrtales</taxon>
        <taxon>Myrtaceae</taxon>
        <taxon>Myrtoideae</taxon>
        <taxon>Eucalypteae</taxon>
        <taxon>Eucalyptus</taxon>
    </lineage>
</organism>
<name>A0A059D454_EUCGR</name>
<feature type="region of interest" description="Disordered" evidence="1">
    <location>
        <begin position="1"/>
        <end position="21"/>
    </location>
</feature>